<evidence type="ECO:0000256" key="1">
    <source>
        <dbReference type="ARBA" id="ARBA00022857"/>
    </source>
</evidence>
<dbReference type="Proteomes" id="UP000219286">
    <property type="component" value="Unassembled WGS sequence"/>
</dbReference>
<dbReference type="CDD" id="cd05259">
    <property type="entry name" value="PCBER_SDR_a"/>
    <property type="match status" value="1"/>
</dbReference>
<proteinExistence type="predicted"/>
<dbReference type="InterPro" id="IPR036291">
    <property type="entry name" value="NAD(P)-bd_dom_sf"/>
</dbReference>
<reference evidence="4 5" key="1">
    <citation type="journal article" date="2015" name="Genome Announc.">
        <title>Genome sequence and annotation of Trichoderma parareesei, the ancestor of the cellulase producer Trichoderma reesei.</title>
        <authorList>
            <person name="Yang D."/>
            <person name="Pomraning K."/>
            <person name="Kopchinskiy A."/>
            <person name="Karimi Aghcheh R."/>
            <person name="Atanasova L."/>
            <person name="Chenthamara K."/>
            <person name="Baker S.E."/>
            <person name="Zhang R."/>
            <person name="Shen Q."/>
            <person name="Freitag M."/>
            <person name="Kubicek C.P."/>
            <person name="Druzhinina I.S."/>
        </authorList>
    </citation>
    <scope>NUCLEOTIDE SEQUENCE [LARGE SCALE GENOMIC DNA]</scope>
    <source>
        <strain evidence="4 5">CBS 125925</strain>
    </source>
</reference>
<dbReference type="AlphaFoldDB" id="A0A2H2YXL2"/>
<dbReference type="InterPro" id="IPR051609">
    <property type="entry name" value="NmrA/Isoflavone_reductase-like"/>
</dbReference>
<keyword evidence="1" id="KW-0521">NADP</keyword>
<comment type="caution">
    <text evidence="4">The sequence shown here is derived from an EMBL/GenBank/DDBJ whole genome shotgun (WGS) entry which is preliminary data.</text>
</comment>
<dbReference type="PANTHER" id="PTHR47706:SF1">
    <property type="entry name" value="CIPA-LIKE, PUTATIVE (AFU_ORTHOLOGUE AFUA_1G12460)-RELATED"/>
    <property type="match status" value="1"/>
</dbReference>
<evidence type="ECO:0000256" key="2">
    <source>
        <dbReference type="ARBA" id="ARBA00023002"/>
    </source>
</evidence>
<accession>A0A2H2YXL2</accession>
<keyword evidence="5" id="KW-1185">Reference proteome</keyword>
<dbReference type="PANTHER" id="PTHR47706">
    <property type="entry name" value="NMRA-LIKE FAMILY PROTEIN"/>
    <property type="match status" value="1"/>
</dbReference>
<dbReference type="OrthoDB" id="9974981at2759"/>
<dbReference type="GO" id="GO:0016491">
    <property type="term" value="F:oxidoreductase activity"/>
    <property type="evidence" value="ECO:0007669"/>
    <property type="project" value="UniProtKB-KW"/>
</dbReference>
<dbReference type="Pfam" id="PF05368">
    <property type="entry name" value="NmrA"/>
    <property type="match status" value="1"/>
</dbReference>
<evidence type="ECO:0000313" key="4">
    <source>
        <dbReference type="EMBL" id="OTA01177.1"/>
    </source>
</evidence>
<protein>
    <recommendedName>
        <fullName evidence="3">NmrA-like domain-containing protein</fullName>
    </recommendedName>
</protein>
<evidence type="ECO:0000313" key="5">
    <source>
        <dbReference type="Proteomes" id="UP000219286"/>
    </source>
</evidence>
<dbReference type="InterPro" id="IPR008030">
    <property type="entry name" value="NmrA-like"/>
</dbReference>
<evidence type="ECO:0000259" key="3">
    <source>
        <dbReference type="Pfam" id="PF05368"/>
    </source>
</evidence>
<dbReference type="SUPFAM" id="SSF51735">
    <property type="entry name" value="NAD(P)-binding Rossmann-fold domains"/>
    <property type="match status" value="1"/>
</dbReference>
<dbReference type="Gene3D" id="3.40.50.720">
    <property type="entry name" value="NAD(P)-binding Rossmann-like Domain"/>
    <property type="match status" value="1"/>
</dbReference>
<dbReference type="EMBL" id="LFMI01000180">
    <property type="protein sequence ID" value="OTA01177.1"/>
    <property type="molecule type" value="Genomic_DNA"/>
</dbReference>
<feature type="domain" description="NmrA-like" evidence="3">
    <location>
        <begin position="5"/>
        <end position="217"/>
    </location>
</feature>
<dbReference type="InterPro" id="IPR045312">
    <property type="entry name" value="PCBER-like"/>
</dbReference>
<sequence length="307" mass="32706">MAVIKNVAIAGASGNIGPHVLKALLEANFNVTVLTRSQASKDYGAEVKVVEADFNSVSSLTAALENQDAVISTIGKSGLEKQRLLIDAAVAAGVYRFVPSEFGSCTTSPKVADLPFYSTLATVRNYLIEKAASSALTYSIVAPGCFMEYLLAFPAAIDFKNHSVAFIDGGNTRVSVTSLATFARAVAAVFDHPDETENRVVYVSEAILSQRQLLELARNVNPEIQWTTRDIMSADILKAGLDAIASGGDGLQAYGNILLATVFGEAYSSAYDTNDNSLLGVEVITEERLKALVADRLDQTVRSNTPN</sequence>
<gene>
    <name evidence="4" type="ORF">A9Z42_0014760</name>
</gene>
<keyword evidence="2" id="KW-0560">Oxidoreductase</keyword>
<name>A0A2H2YXL2_TRIPA</name>
<organism evidence="4 5">
    <name type="scientific">Trichoderma parareesei</name>
    <name type="common">Filamentous fungus</name>
    <dbReference type="NCBI Taxonomy" id="858221"/>
    <lineage>
        <taxon>Eukaryota</taxon>
        <taxon>Fungi</taxon>
        <taxon>Dikarya</taxon>
        <taxon>Ascomycota</taxon>
        <taxon>Pezizomycotina</taxon>
        <taxon>Sordariomycetes</taxon>
        <taxon>Hypocreomycetidae</taxon>
        <taxon>Hypocreales</taxon>
        <taxon>Hypocreaceae</taxon>
        <taxon>Trichoderma</taxon>
    </lineage>
</organism>